<protein>
    <submittedName>
        <fullName evidence="2">Uncharacterized protein</fullName>
    </submittedName>
</protein>
<dbReference type="EMBL" id="QMEY01000002">
    <property type="protein sequence ID" value="RBQ20669.1"/>
    <property type="molecule type" value="Genomic_DNA"/>
</dbReference>
<evidence type="ECO:0000313" key="3">
    <source>
        <dbReference type="Proteomes" id="UP000253303"/>
    </source>
</evidence>
<comment type="caution">
    <text evidence="2">The sequence shown here is derived from an EMBL/GenBank/DDBJ whole genome shotgun (WGS) entry which is preliminary data.</text>
</comment>
<gene>
    <name evidence="2" type="ORF">DP939_06180</name>
</gene>
<dbReference type="AlphaFoldDB" id="A0A366M536"/>
<reference evidence="2 3" key="1">
    <citation type="submission" date="2018-06" db="EMBL/GenBank/DDBJ databases">
        <title>Sphaerisporangium craniellae sp. nov., isolated from a marine sponge in the South China Sea.</title>
        <authorList>
            <person name="Li L."/>
        </authorList>
    </citation>
    <scope>NUCLEOTIDE SEQUENCE [LARGE SCALE GENOMIC DNA]</scope>
    <source>
        <strain evidence="2 3">LHW63015</strain>
    </source>
</reference>
<organism evidence="2 3">
    <name type="scientific">Spongiactinospora rosea</name>
    <dbReference type="NCBI Taxonomy" id="2248750"/>
    <lineage>
        <taxon>Bacteria</taxon>
        <taxon>Bacillati</taxon>
        <taxon>Actinomycetota</taxon>
        <taxon>Actinomycetes</taxon>
        <taxon>Streptosporangiales</taxon>
        <taxon>Streptosporangiaceae</taxon>
        <taxon>Spongiactinospora</taxon>
    </lineage>
</organism>
<keyword evidence="3" id="KW-1185">Reference proteome</keyword>
<proteinExistence type="predicted"/>
<accession>A0A366M536</accession>
<dbReference type="OrthoDB" id="7186128at2"/>
<name>A0A366M536_9ACTN</name>
<evidence type="ECO:0000256" key="1">
    <source>
        <dbReference type="SAM" id="MobiDB-lite"/>
    </source>
</evidence>
<feature type="compositionally biased region" description="Basic and acidic residues" evidence="1">
    <location>
        <begin position="29"/>
        <end position="38"/>
    </location>
</feature>
<feature type="region of interest" description="Disordered" evidence="1">
    <location>
        <begin position="1"/>
        <end position="38"/>
    </location>
</feature>
<sequence>MATEAFPSSGYATFRRRPPWDGPAPRLPEAVRERPERMREERFAKLAAKDDPSGTVNEAQSVAIIADGVDAFLRACR</sequence>
<dbReference type="RefSeq" id="WP_113979628.1">
    <property type="nucleotide sequence ID" value="NZ_QMEY01000002.1"/>
</dbReference>
<evidence type="ECO:0000313" key="2">
    <source>
        <dbReference type="EMBL" id="RBQ20669.1"/>
    </source>
</evidence>
<dbReference type="Proteomes" id="UP000253303">
    <property type="component" value="Unassembled WGS sequence"/>
</dbReference>